<dbReference type="PROSITE" id="PS50082">
    <property type="entry name" value="WD_REPEATS_2"/>
    <property type="match status" value="4"/>
</dbReference>
<dbReference type="InterPro" id="IPR015943">
    <property type="entry name" value="WD40/YVTN_repeat-like_dom_sf"/>
</dbReference>
<dbReference type="Proteomes" id="UP000019763">
    <property type="component" value="Unassembled WGS sequence"/>
</dbReference>
<comment type="similarity">
    <text evidence="1">Belongs to the WD repeat G protein beta family. Ribosomal protein RACK1 subfamily.</text>
</comment>
<dbReference type="GeneID" id="22912540"/>
<gene>
    <name evidence="5" type="ORF">GNI_069060</name>
</gene>
<evidence type="ECO:0000313" key="6">
    <source>
        <dbReference type="Proteomes" id="UP000019763"/>
    </source>
</evidence>
<name>A0A023B7G7_GRENI</name>
<feature type="repeat" description="WD" evidence="4">
    <location>
        <begin position="156"/>
        <end position="199"/>
    </location>
</feature>
<keyword evidence="2 4" id="KW-0853">WD repeat</keyword>
<dbReference type="RefSeq" id="XP_011130255.1">
    <property type="nucleotide sequence ID" value="XM_011131953.1"/>
</dbReference>
<evidence type="ECO:0000313" key="5">
    <source>
        <dbReference type="EMBL" id="EZG67374.1"/>
    </source>
</evidence>
<dbReference type="Gene3D" id="2.130.10.10">
    <property type="entry name" value="YVTN repeat-like/Quinoprotein amine dehydrogenase"/>
    <property type="match status" value="1"/>
</dbReference>
<dbReference type="SUPFAM" id="SSF50978">
    <property type="entry name" value="WD40 repeat-like"/>
    <property type="match status" value="1"/>
</dbReference>
<dbReference type="InterPro" id="IPR045223">
    <property type="entry name" value="RACK1-like"/>
</dbReference>
<dbReference type="InterPro" id="IPR020472">
    <property type="entry name" value="WD40_PAC1"/>
</dbReference>
<accession>A0A023B7G7</accession>
<dbReference type="InterPro" id="IPR001680">
    <property type="entry name" value="WD40_rpt"/>
</dbReference>
<dbReference type="OMA" id="NCKLKIN"/>
<dbReference type="GO" id="GO:0045182">
    <property type="term" value="F:translation regulator activity"/>
    <property type="evidence" value="ECO:0007669"/>
    <property type="project" value="InterPro"/>
</dbReference>
<dbReference type="Pfam" id="PF00400">
    <property type="entry name" value="WD40"/>
    <property type="match status" value="7"/>
</dbReference>
<keyword evidence="3" id="KW-0677">Repeat</keyword>
<feature type="repeat" description="WD" evidence="4">
    <location>
        <begin position="200"/>
        <end position="241"/>
    </location>
</feature>
<dbReference type="AlphaFoldDB" id="A0A023B7G7"/>
<dbReference type="FunFam" id="2.130.10.10:FF:000615">
    <property type="entry name" value="Receptor for activated C kinase 1"/>
    <property type="match status" value="1"/>
</dbReference>
<dbReference type="eggNOG" id="KOG0279">
    <property type="taxonomic scope" value="Eukaryota"/>
</dbReference>
<sequence length="356" mass="39634">MAAAAIEYKGLLKGHSGWVTNISTPWANPDSPDAPRVIASSSRDNTVIVWHVDPEASDVNNGFAGFAQRSLCKHKQPVSDVVLSAKGEYLLSTSWDKTMRLWDVKQGTTFRTFIGHTSDVTGGALSMDSRQIISCSRDKTIRLWNTLGQQKYVLSENQHTDWISSVRFSPDPNRTMIVSCGWDKLIKIWNLKEGKLDADLCGHTAPVNTVAISPDGSLCASGGADGWVMLWDIVEDAHLYSLEASSPVHSLCYSPCNYWLCAATETGIKIWDLEKRKVISDVRMVPSEIEEEVEIAEFKRPKDRKPQELAILGQTQRPPKHLPWCTSLSWSPEGDYLYAGSYNGNIYVFGLKHSTK</sequence>
<dbReference type="GO" id="GO:0043022">
    <property type="term" value="F:ribosome binding"/>
    <property type="evidence" value="ECO:0007669"/>
    <property type="project" value="InterPro"/>
</dbReference>
<keyword evidence="6" id="KW-1185">Reference proteome</keyword>
<comment type="caution">
    <text evidence="5">The sequence shown here is derived from an EMBL/GenBank/DDBJ whole genome shotgun (WGS) entry which is preliminary data.</text>
</comment>
<dbReference type="PROSITE" id="PS00678">
    <property type="entry name" value="WD_REPEATS_1"/>
    <property type="match status" value="3"/>
</dbReference>
<evidence type="ECO:0000256" key="1">
    <source>
        <dbReference type="ARBA" id="ARBA00007253"/>
    </source>
</evidence>
<dbReference type="PRINTS" id="PR00320">
    <property type="entry name" value="GPROTEINBRPT"/>
</dbReference>
<proteinExistence type="inferred from homology"/>
<evidence type="ECO:0000256" key="4">
    <source>
        <dbReference type="PROSITE-ProRule" id="PRU00221"/>
    </source>
</evidence>
<dbReference type="CDD" id="cd00200">
    <property type="entry name" value="WD40"/>
    <property type="match status" value="1"/>
</dbReference>
<reference evidence="5" key="1">
    <citation type="submission" date="2013-12" db="EMBL/GenBank/DDBJ databases">
        <authorList>
            <person name="Omoto C.K."/>
            <person name="Sibley D."/>
            <person name="Venepally P."/>
            <person name="Hadjithomas M."/>
            <person name="Karamycheva S."/>
            <person name="Brunk B."/>
            <person name="Roos D."/>
            <person name="Caler E."/>
            <person name="Lorenzi H."/>
        </authorList>
    </citation>
    <scope>NUCLEOTIDE SEQUENCE</scope>
</reference>
<organism evidence="5 6">
    <name type="scientific">Gregarina niphandrodes</name>
    <name type="common">Septate eugregarine</name>
    <dbReference type="NCBI Taxonomy" id="110365"/>
    <lineage>
        <taxon>Eukaryota</taxon>
        <taxon>Sar</taxon>
        <taxon>Alveolata</taxon>
        <taxon>Apicomplexa</taxon>
        <taxon>Conoidasida</taxon>
        <taxon>Gregarinasina</taxon>
        <taxon>Eugregarinorida</taxon>
        <taxon>Gregarinidae</taxon>
        <taxon>Gregarina</taxon>
    </lineage>
</organism>
<dbReference type="VEuPathDB" id="CryptoDB:GNI_069060"/>
<dbReference type="SMART" id="SM00320">
    <property type="entry name" value="WD40"/>
    <property type="match status" value="7"/>
</dbReference>
<feature type="repeat" description="WD" evidence="4">
    <location>
        <begin position="71"/>
        <end position="112"/>
    </location>
</feature>
<dbReference type="PANTHER" id="PTHR19868">
    <property type="entry name" value="RECEPTOR FOR ACTIVATED PROTEIN KINASE C RACK1"/>
    <property type="match status" value="1"/>
</dbReference>
<protein>
    <submittedName>
        <fullName evidence="5">Guanine nucleotide-binding subunit beta-like protein</fullName>
    </submittedName>
</protein>
<dbReference type="InterPro" id="IPR036322">
    <property type="entry name" value="WD40_repeat_dom_sf"/>
</dbReference>
<dbReference type="PROSITE" id="PS50294">
    <property type="entry name" value="WD_REPEATS_REGION"/>
    <property type="match status" value="4"/>
</dbReference>
<dbReference type="InterPro" id="IPR019775">
    <property type="entry name" value="WD40_repeat_CS"/>
</dbReference>
<dbReference type="EMBL" id="AFNH02000518">
    <property type="protein sequence ID" value="EZG67374.1"/>
    <property type="molecule type" value="Genomic_DNA"/>
</dbReference>
<feature type="repeat" description="WD" evidence="4">
    <location>
        <begin position="113"/>
        <end position="145"/>
    </location>
</feature>
<dbReference type="OrthoDB" id="7875889at2759"/>
<evidence type="ECO:0000256" key="3">
    <source>
        <dbReference type="ARBA" id="ARBA00022737"/>
    </source>
</evidence>
<evidence type="ECO:0000256" key="2">
    <source>
        <dbReference type="ARBA" id="ARBA00022574"/>
    </source>
</evidence>